<dbReference type="InterPro" id="IPR016181">
    <property type="entry name" value="Acyl_CoA_acyltransferase"/>
</dbReference>
<evidence type="ECO:0000313" key="4">
    <source>
        <dbReference type="Proteomes" id="UP000679307"/>
    </source>
</evidence>
<evidence type="ECO:0000256" key="1">
    <source>
        <dbReference type="SAM" id="MobiDB-lite"/>
    </source>
</evidence>
<proteinExistence type="predicted"/>
<sequence length="243" mass="26758">MTRRIVPLTPDRLAAMPGPCSTCVAWECTPADAGRLDHDAEQRSVEKRAWVSSVLRDWGSCGRVVLDDDRPVGYVVYAPPALVPGADRFPTSPVSPDAVLLTNLWVARSHTGAGLGRQLVQHLARDLVERGGYRAVEAFGTTGPLTRAPGWSSCTPPADFLARVGFATQREHPLHPRMRMDLRSLLRWRDEVEAAVERLRGVVRPPVPVPSPARTHETRPAVRRDASARVLRGRLRPGSRRAP</sequence>
<dbReference type="RefSeq" id="WP_214057326.1">
    <property type="nucleotide sequence ID" value="NZ_BAAAHS010000049.1"/>
</dbReference>
<feature type="domain" description="N-acetyltransferase" evidence="2">
    <location>
        <begin position="23"/>
        <end position="183"/>
    </location>
</feature>
<feature type="compositionally biased region" description="Basic and acidic residues" evidence="1">
    <location>
        <begin position="214"/>
        <end position="227"/>
    </location>
</feature>
<dbReference type="InterPro" id="IPR000182">
    <property type="entry name" value="GNAT_dom"/>
</dbReference>
<name>A0ABX8EPR4_9ACTN</name>
<feature type="region of interest" description="Disordered" evidence="1">
    <location>
        <begin position="205"/>
        <end position="243"/>
    </location>
</feature>
<gene>
    <name evidence="3" type="ORF">ENKNEFLB_04479</name>
</gene>
<reference evidence="3 4" key="1">
    <citation type="submission" date="2021-05" db="EMBL/GenBank/DDBJ databases">
        <title>Complete genome of Nocardioides aquaticus KCTC 9944T isolated from meromictic and hypersaline Ekho Lake, Antarctica.</title>
        <authorList>
            <person name="Hwang K."/>
            <person name="Kim K.M."/>
            <person name="Choe H."/>
        </authorList>
    </citation>
    <scope>NUCLEOTIDE SEQUENCE [LARGE SCALE GENOMIC DNA]</scope>
    <source>
        <strain evidence="3 4">KCTC 9944</strain>
    </source>
</reference>
<dbReference type="Gene3D" id="3.40.630.30">
    <property type="match status" value="1"/>
</dbReference>
<protein>
    <recommendedName>
        <fullName evidence="2">N-acetyltransferase domain-containing protein</fullName>
    </recommendedName>
</protein>
<evidence type="ECO:0000259" key="2">
    <source>
        <dbReference type="PROSITE" id="PS51186"/>
    </source>
</evidence>
<evidence type="ECO:0000313" key="3">
    <source>
        <dbReference type="EMBL" id="QVT82060.1"/>
    </source>
</evidence>
<dbReference type="EMBL" id="CP075371">
    <property type="protein sequence ID" value="QVT82060.1"/>
    <property type="molecule type" value="Genomic_DNA"/>
</dbReference>
<organism evidence="3 4">
    <name type="scientific">Nocardioides aquaticus</name>
    <dbReference type="NCBI Taxonomy" id="160826"/>
    <lineage>
        <taxon>Bacteria</taxon>
        <taxon>Bacillati</taxon>
        <taxon>Actinomycetota</taxon>
        <taxon>Actinomycetes</taxon>
        <taxon>Propionibacteriales</taxon>
        <taxon>Nocardioidaceae</taxon>
        <taxon>Nocardioides</taxon>
    </lineage>
</organism>
<accession>A0ABX8EPR4</accession>
<dbReference type="Pfam" id="PF00583">
    <property type="entry name" value="Acetyltransf_1"/>
    <property type="match status" value="1"/>
</dbReference>
<dbReference type="PROSITE" id="PS51186">
    <property type="entry name" value="GNAT"/>
    <property type="match status" value="1"/>
</dbReference>
<dbReference type="SUPFAM" id="SSF55729">
    <property type="entry name" value="Acyl-CoA N-acyltransferases (Nat)"/>
    <property type="match status" value="1"/>
</dbReference>
<keyword evidence="4" id="KW-1185">Reference proteome</keyword>
<dbReference type="Proteomes" id="UP000679307">
    <property type="component" value="Chromosome"/>
</dbReference>
<feature type="compositionally biased region" description="Basic residues" evidence="1">
    <location>
        <begin position="231"/>
        <end position="243"/>
    </location>
</feature>
<dbReference type="CDD" id="cd04301">
    <property type="entry name" value="NAT_SF"/>
    <property type="match status" value="1"/>
</dbReference>